<feature type="region of interest" description="Disordered" evidence="1">
    <location>
        <begin position="1"/>
        <end position="23"/>
    </location>
</feature>
<protein>
    <submittedName>
        <fullName evidence="2">Uncharacterized protein</fullName>
    </submittedName>
</protein>
<feature type="non-terminal residue" evidence="2">
    <location>
        <position position="1"/>
    </location>
</feature>
<proteinExistence type="predicted"/>
<accession>A0A3E2GUX2</accession>
<sequence>MSTRSSPSATLSDDGSSIGKRTDPAMLAKYLTDPLTITEKLVFPQSFKTAEAVITENKSKAKEFLDTWQVSWENEKRFHS</sequence>
<reference evidence="2 3" key="1">
    <citation type="submission" date="2018-05" db="EMBL/GenBank/DDBJ databases">
        <title>Draft genome sequence of Scytalidium lignicola DSM 105466, a ubiquitous saprotrophic fungus.</title>
        <authorList>
            <person name="Buettner E."/>
            <person name="Gebauer A.M."/>
            <person name="Hofrichter M."/>
            <person name="Liers C."/>
            <person name="Kellner H."/>
        </authorList>
    </citation>
    <scope>NUCLEOTIDE SEQUENCE [LARGE SCALE GENOMIC DNA]</scope>
    <source>
        <strain evidence="2 3">DSM 105466</strain>
    </source>
</reference>
<name>A0A3E2GUX2_SCYLI</name>
<dbReference type="EMBL" id="NCSJ02000399">
    <property type="protein sequence ID" value="RFU24822.1"/>
    <property type="molecule type" value="Genomic_DNA"/>
</dbReference>
<organism evidence="2 3">
    <name type="scientific">Scytalidium lignicola</name>
    <name type="common">Hyphomycete</name>
    <dbReference type="NCBI Taxonomy" id="5539"/>
    <lineage>
        <taxon>Eukaryota</taxon>
        <taxon>Fungi</taxon>
        <taxon>Dikarya</taxon>
        <taxon>Ascomycota</taxon>
        <taxon>Pezizomycotina</taxon>
        <taxon>Leotiomycetes</taxon>
        <taxon>Leotiomycetes incertae sedis</taxon>
        <taxon>Scytalidium</taxon>
    </lineage>
</organism>
<dbReference type="OrthoDB" id="3465533at2759"/>
<feature type="compositionally biased region" description="Polar residues" evidence="1">
    <location>
        <begin position="1"/>
        <end position="15"/>
    </location>
</feature>
<comment type="caution">
    <text evidence="2">The sequence shown here is derived from an EMBL/GenBank/DDBJ whole genome shotgun (WGS) entry which is preliminary data.</text>
</comment>
<dbReference type="AlphaFoldDB" id="A0A3E2GUX2"/>
<feature type="non-terminal residue" evidence="2">
    <location>
        <position position="80"/>
    </location>
</feature>
<gene>
    <name evidence="2" type="ORF">B7463_g11518</name>
</gene>
<dbReference type="OMA" id="QVSWENE"/>
<keyword evidence="3" id="KW-1185">Reference proteome</keyword>
<evidence type="ECO:0000256" key="1">
    <source>
        <dbReference type="SAM" id="MobiDB-lite"/>
    </source>
</evidence>
<evidence type="ECO:0000313" key="3">
    <source>
        <dbReference type="Proteomes" id="UP000258309"/>
    </source>
</evidence>
<evidence type="ECO:0000313" key="2">
    <source>
        <dbReference type="EMBL" id="RFU24822.1"/>
    </source>
</evidence>
<dbReference type="Proteomes" id="UP000258309">
    <property type="component" value="Unassembled WGS sequence"/>
</dbReference>